<dbReference type="PRINTS" id="PR00164">
    <property type="entry name" value="ABC2TRNSPORT"/>
</dbReference>
<dbReference type="EMBL" id="JAAMPJ010000007">
    <property type="protein sequence ID" value="NGY62457.1"/>
    <property type="molecule type" value="Genomic_DNA"/>
</dbReference>
<evidence type="ECO:0000256" key="4">
    <source>
        <dbReference type="ARBA" id="ARBA00023136"/>
    </source>
</evidence>
<name>A0A7C9W0P4_9PSEU</name>
<feature type="transmembrane region" description="Helical" evidence="6">
    <location>
        <begin position="25"/>
        <end position="45"/>
    </location>
</feature>
<keyword evidence="6" id="KW-1003">Cell membrane</keyword>
<evidence type="ECO:0000256" key="6">
    <source>
        <dbReference type="RuleBase" id="RU361157"/>
    </source>
</evidence>
<feature type="transmembrane region" description="Helical" evidence="6">
    <location>
        <begin position="224"/>
        <end position="249"/>
    </location>
</feature>
<dbReference type="GO" id="GO:0140359">
    <property type="term" value="F:ABC-type transporter activity"/>
    <property type="evidence" value="ECO:0007669"/>
    <property type="project" value="InterPro"/>
</dbReference>
<keyword evidence="6" id="KW-0813">Transport</keyword>
<evidence type="ECO:0000256" key="1">
    <source>
        <dbReference type="ARBA" id="ARBA00004141"/>
    </source>
</evidence>
<dbReference type="Pfam" id="PF01061">
    <property type="entry name" value="ABC2_membrane"/>
    <property type="match status" value="1"/>
</dbReference>
<dbReference type="GO" id="GO:0046677">
    <property type="term" value="P:response to antibiotic"/>
    <property type="evidence" value="ECO:0007669"/>
    <property type="project" value="UniProtKB-KW"/>
</dbReference>
<keyword evidence="9" id="KW-1185">Reference proteome</keyword>
<evidence type="ECO:0000256" key="2">
    <source>
        <dbReference type="ARBA" id="ARBA00022692"/>
    </source>
</evidence>
<evidence type="ECO:0000313" key="9">
    <source>
        <dbReference type="Proteomes" id="UP000481360"/>
    </source>
</evidence>
<keyword evidence="2 6" id="KW-0812">Transmembrane</keyword>
<evidence type="ECO:0000259" key="7">
    <source>
        <dbReference type="PROSITE" id="PS51012"/>
    </source>
</evidence>
<keyword evidence="3 6" id="KW-1133">Transmembrane helix</keyword>
<dbReference type="Proteomes" id="UP000481360">
    <property type="component" value="Unassembled WGS sequence"/>
</dbReference>
<dbReference type="GO" id="GO:0043190">
    <property type="term" value="C:ATP-binding cassette (ABC) transporter complex"/>
    <property type="evidence" value="ECO:0007669"/>
    <property type="project" value="InterPro"/>
</dbReference>
<gene>
    <name evidence="8" type="ORF">G7043_26385</name>
</gene>
<organism evidence="8 9">
    <name type="scientific">Lentzea alba</name>
    <dbReference type="NCBI Taxonomy" id="2714351"/>
    <lineage>
        <taxon>Bacteria</taxon>
        <taxon>Bacillati</taxon>
        <taxon>Actinomycetota</taxon>
        <taxon>Actinomycetes</taxon>
        <taxon>Pseudonocardiales</taxon>
        <taxon>Pseudonocardiaceae</taxon>
        <taxon>Lentzea</taxon>
    </lineage>
</organism>
<protein>
    <recommendedName>
        <fullName evidence="6">Transport permease protein</fullName>
    </recommendedName>
</protein>
<evidence type="ECO:0000256" key="3">
    <source>
        <dbReference type="ARBA" id="ARBA00022989"/>
    </source>
</evidence>
<dbReference type="PANTHER" id="PTHR43027:SF2">
    <property type="entry name" value="TRANSPORT PERMEASE PROTEIN"/>
    <property type="match status" value="1"/>
</dbReference>
<comment type="subcellular location">
    <subcellularLocation>
        <location evidence="6">Cell membrane</location>
        <topology evidence="6">Multi-pass membrane protein</topology>
    </subcellularLocation>
    <subcellularLocation>
        <location evidence="1">Membrane</location>
        <topology evidence="1">Multi-pass membrane protein</topology>
    </subcellularLocation>
</comment>
<dbReference type="InterPro" id="IPR013525">
    <property type="entry name" value="ABC2_TM"/>
</dbReference>
<dbReference type="InterPro" id="IPR047817">
    <property type="entry name" value="ABC2_TM_bact-type"/>
</dbReference>
<feature type="domain" description="ABC transmembrane type-2" evidence="7">
    <location>
        <begin position="24"/>
        <end position="252"/>
    </location>
</feature>
<dbReference type="RefSeq" id="WP_166049916.1">
    <property type="nucleotide sequence ID" value="NZ_JAAMPJ010000007.1"/>
</dbReference>
<keyword evidence="5" id="KW-0046">Antibiotic resistance</keyword>
<comment type="caution">
    <text evidence="8">The sequence shown here is derived from an EMBL/GenBank/DDBJ whole genome shotgun (WGS) entry which is preliminary data.</text>
</comment>
<dbReference type="InterPro" id="IPR000412">
    <property type="entry name" value="ABC_2_transport"/>
</dbReference>
<dbReference type="InterPro" id="IPR052902">
    <property type="entry name" value="ABC-2_transporter"/>
</dbReference>
<dbReference type="PIRSF" id="PIRSF006648">
    <property type="entry name" value="DrrB"/>
    <property type="match status" value="1"/>
</dbReference>
<reference evidence="8 9" key="1">
    <citation type="submission" date="2020-03" db="EMBL/GenBank/DDBJ databases">
        <title>Isolation and identification of active actinomycetes.</title>
        <authorList>
            <person name="Sun X."/>
        </authorList>
    </citation>
    <scope>NUCLEOTIDE SEQUENCE [LARGE SCALE GENOMIC DNA]</scope>
    <source>
        <strain evidence="8 9">NEAU-D13</strain>
    </source>
</reference>
<dbReference type="PANTHER" id="PTHR43027">
    <property type="entry name" value="DOXORUBICIN RESISTANCE ABC TRANSPORTER PERMEASE PROTEIN DRRC-RELATED"/>
    <property type="match status" value="1"/>
</dbReference>
<evidence type="ECO:0000256" key="5">
    <source>
        <dbReference type="ARBA" id="ARBA00023251"/>
    </source>
</evidence>
<dbReference type="PROSITE" id="PS51012">
    <property type="entry name" value="ABC_TM2"/>
    <property type="match status" value="1"/>
</dbReference>
<feature type="transmembrane region" description="Helical" evidence="6">
    <location>
        <begin position="104"/>
        <end position="131"/>
    </location>
</feature>
<feature type="transmembrane region" description="Helical" evidence="6">
    <location>
        <begin position="173"/>
        <end position="191"/>
    </location>
</feature>
<dbReference type="AlphaFoldDB" id="A0A7C9W0P4"/>
<proteinExistence type="inferred from homology"/>
<feature type="transmembrane region" description="Helical" evidence="6">
    <location>
        <begin position="137"/>
        <end position="161"/>
    </location>
</feature>
<sequence>MNFYAHQFGQLVLARLRTYYREPGSVFWTFASPVLLALVLGIAFRGVESGSGRDEQYIHFLIPGLIGMGLMTSGLWGVGYSIADMRIRKLVKRMVAAPMNKSAFLFSFVVVRALVMLLELPILLVFGVLVFDLPVRGSLVLLTAVTALGALVFAGVGLLVAARVRSLQTVSGLLSAATMPMYLGSGIFFPSSRYPEALQPLLEVLPLTTVNDVLRAVVIEGAGLSAVAGGVLVMLAWAVGSFAVATWIFRWSD</sequence>
<keyword evidence="4 6" id="KW-0472">Membrane</keyword>
<accession>A0A7C9W0P4</accession>
<comment type="similarity">
    <text evidence="6">Belongs to the ABC-2 integral membrane protein family.</text>
</comment>
<feature type="transmembrane region" description="Helical" evidence="6">
    <location>
        <begin position="57"/>
        <end position="83"/>
    </location>
</feature>
<evidence type="ECO:0000313" key="8">
    <source>
        <dbReference type="EMBL" id="NGY62457.1"/>
    </source>
</evidence>